<evidence type="ECO:0000313" key="2">
    <source>
        <dbReference type="EMBL" id="EKM55535.1"/>
    </source>
</evidence>
<proteinExistence type="predicted"/>
<organism evidence="2 3">
    <name type="scientific">Phanerochaete carnosa (strain HHB-10118-sp)</name>
    <name type="common">White-rot fungus</name>
    <name type="synonym">Peniophora carnosa</name>
    <dbReference type="NCBI Taxonomy" id="650164"/>
    <lineage>
        <taxon>Eukaryota</taxon>
        <taxon>Fungi</taxon>
        <taxon>Dikarya</taxon>
        <taxon>Basidiomycota</taxon>
        <taxon>Agaricomycotina</taxon>
        <taxon>Agaricomycetes</taxon>
        <taxon>Polyporales</taxon>
        <taxon>Phanerochaetaceae</taxon>
        <taxon>Phanerochaete</taxon>
    </lineage>
</organism>
<evidence type="ECO:0008006" key="4">
    <source>
        <dbReference type="Google" id="ProtNLM"/>
    </source>
</evidence>
<protein>
    <recommendedName>
        <fullName evidence="4">Secreted protein</fullName>
    </recommendedName>
</protein>
<reference evidence="2 3" key="1">
    <citation type="journal article" date="2012" name="BMC Genomics">
        <title>Comparative genomics of the white-rot fungi, Phanerochaete carnosa and P. chrysosporium, to elucidate the genetic basis of the distinct wood types they colonize.</title>
        <authorList>
            <person name="Suzuki H."/>
            <person name="MacDonald J."/>
            <person name="Syed K."/>
            <person name="Salamov A."/>
            <person name="Hori C."/>
            <person name="Aerts A."/>
            <person name="Henrissat B."/>
            <person name="Wiebenga A."/>
            <person name="vanKuyk P.A."/>
            <person name="Barry K."/>
            <person name="Lindquist E."/>
            <person name="LaButti K."/>
            <person name="Lapidus A."/>
            <person name="Lucas S."/>
            <person name="Coutinho P."/>
            <person name="Gong Y."/>
            <person name="Samejima M."/>
            <person name="Mahadevan R."/>
            <person name="Abou-Zaid M."/>
            <person name="de Vries R.P."/>
            <person name="Igarashi K."/>
            <person name="Yadav J.S."/>
            <person name="Grigoriev I.V."/>
            <person name="Master E.R."/>
        </authorList>
    </citation>
    <scope>NUCLEOTIDE SEQUENCE [LARGE SCALE GENOMIC DNA]</scope>
    <source>
        <strain evidence="2 3">HHB-10118-sp</strain>
    </source>
</reference>
<evidence type="ECO:0000256" key="1">
    <source>
        <dbReference type="SAM" id="SignalP"/>
    </source>
</evidence>
<feature type="chain" id="PRO_5003885411" description="Secreted protein" evidence="1">
    <location>
        <begin position="21"/>
        <end position="90"/>
    </location>
</feature>
<dbReference type="HOGENOM" id="CLU_2441593_0_0_1"/>
<dbReference type="RefSeq" id="XP_007395858.1">
    <property type="nucleotide sequence ID" value="XM_007395796.1"/>
</dbReference>
<dbReference type="AlphaFoldDB" id="K5W8L5"/>
<dbReference type="InParanoid" id="K5W8L5"/>
<dbReference type="KEGG" id="pco:PHACADRAFT_256232"/>
<gene>
    <name evidence="2" type="ORF">PHACADRAFT_256232</name>
</gene>
<dbReference type="Proteomes" id="UP000008370">
    <property type="component" value="Unassembled WGS sequence"/>
</dbReference>
<keyword evidence="1" id="KW-0732">Signal</keyword>
<dbReference type="GeneID" id="18916526"/>
<name>K5W8L5_PHACS</name>
<accession>K5W8L5</accession>
<dbReference type="EMBL" id="JH930472">
    <property type="protein sequence ID" value="EKM55535.1"/>
    <property type="molecule type" value="Genomic_DNA"/>
</dbReference>
<evidence type="ECO:0000313" key="3">
    <source>
        <dbReference type="Proteomes" id="UP000008370"/>
    </source>
</evidence>
<feature type="signal peptide" evidence="1">
    <location>
        <begin position="1"/>
        <end position="20"/>
    </location>
</feature>
<keyword evidence="3" id="KW-1185">Reference proteome</keyword>
<sequence length="90" mass="9995">MLHLMHEIIFSLILLDIVTQRLLVYRPSAAECTSSLPPLPRNPLTADSDAEICMEGSLVEQPRLAPSMRVISATPLRVYLDVAHLVALFL</sequence>